<dbReference type="InterPro" id="IPR055348">
    <property type="entry name" value="DctQ"/>
</dbReference>
<evidence type="ECO:0000313" key="11">
    <source>
        <dbReference type="EMBL" id="UTJ06321.1"/>
    </source>
</evidence>
<evidence type="ECO:0000256" key="2">
    <source>
        <dbReference type="ARBA" id="ARBA00022448"/>
    </source>
</evidence>
<keyword evidence="12" id="KW-1185">Reference proteome</keyword>
<keyword evidence="7 9" id="KW-0472">Membrane</keyword>
<evidence type="ECO:0000313" key="12">
    <source>
        <dbReference type="Proteomes" id="UP001060012"/>
    </source>
</evidence>
<dbReference type="EMBL" id="CP100595">
    <property type="protein sequence ID" value="UTJ06321.1"/>
    <property type="molecule type" value="Genomic_DNA"/>
</dbReference>
<dbReference type="InterPro" id="IPR007387">
    <property type="entry name" value="TRAP_DctQ"/>
</dbReference>
<evidence type="ECO:0000256" key="5">
    <source>
        <dbReference type="ARBA" id="ARBA00022692"/>
    </source>
</evidence>
<sequence>MIKILEKSSVCIVYLCGILLFVCAFLTAIEVILRKFFLISFGGIDEISSYILAITVSWSIAYVLFEKMHIRIDILYHKFSKKIQYFLDFFAMLMNFVFIALITYYAYEVFIYSWDKNSLANTPLGTPLWIPELLWFAGFGFFLFVICILLYKSFENIVSKRKNELSTIKKETEC</sequence>
<dbReference type="Pfam" id="PF04290">
    <property type="entry name" value="DctQ"/>
    <property type="match status" value="1"/>
</dbReference>
<evidence type="ECO:0000256" key="3">
    <source>
        <dbReference type="ARBA" id="ARBA00022475"/>
    </source>
</evidence>
<keyword evidence="3" id="KW-1003">Cell membrane</keyword>
<evidence type="ECO:0000256" key="1">
    <source>
        <dbReference type="ARBA" id="ARBA00004429"/>
    </source>
</evidence>
<evidence type="ECO:0000259" key="10">
    <source>
        <dbReference type="Pfam" id="PF04290"/>
    </source>
</evidence>
<name>A0ABY5E3K0_9BACT</name>
<dbReference type="PANTHER" id="PTHR35011">
    <property type="entry name" value="2,3-DIKETO-L-GULONATE TRAP TRANSPORTER SMALL PERMEASE PROTEIN YIAM"/>
    <property type="match status" value="1"/>
</dbReference>
<dbReference type="PANTHER" id="PTHR35011:SF10">
    <property type="entry name" value="TRAP TRANSPORTER SMALL PERMEASE PROTEIN"/>
    <property type="match status" value="1"/>
</dbReference>
<proteinExistence type="inferred from homology"/>
<dbReference type="RefSeq" id="WP_254576501.1">
    <property type="nucleotide sequence ID" value="NZ_CP100595.1"/>
</dbReference>
<keyword evidence="6 9" id="KW-1133">Transmembrane helix</keyword>
<protein>
    <submittedName>
        <fullName evidence="11">TRAP transporter small permease</fullName>
    </submittedName>
</protein>
<dbReference type="Proteomes" id="UP001060012">
    <property type="component" value="Chromosome"/>
</dbReference>
<feature type="transmembrane region" description="Helical" evidence="9">
    <location>
        <begin position="12"/>
        <end position="32"/>
    </location>
</feature>
<keyword evidence="2" id="KW-0813">Transport</keyword>
<evidence type="ECO:0000256" key="4">
    <source>
        <dbReference type="ARBA" id="ARBA00022519"/>
    </source>
</evidence>
<gene>
    <name evidence="11" type="ORF">NJU99_13880</name>
</gene>
<reference evidence="11" key="1">
    <citation type="submission" date="2022-07" db="EMBL/GenBank/DDBJ databases">
        <title>Arcobacter roscoffensis sp. nov., a marine bacterium isolated from coastal seawater collected from Roscoff, France.</title>
        <authorList>
            <person name="Pascual J."/>
            <person name="Lepeaux C."/>
            <person name="Methner A."/>
            <person name="Overmann J."/>
        </authorList>
    </citation>
    <scope>NUCLEOTIDE SEQUENCE</scope>
    <source>
        <strain evidence="11">ARW1-2F2</strain>
    </source>
</reference>
<evidence type="ECO:0000256" key="7">
    <source>
        <dbReference type="ARBA" id="ARBA00023136"/>
    </source>
</evidence>
<comment type="subcellular location">
    <subcellularLocation>
        <location evidence="1">Cell inner membrane</location>
        <topology evidence="1">Multi-pass membrane protein</topology>
    </subcellularLocation>
</comment>
<keyword evidence="4" id="KW-0997">Cell inner membrane</keyword>
<comment type="similarity">
    <text evidence="8">Belongs to the TRAP transporter small permease family.</text>
</comment>
<keyword evidence="5 9" id="KW-0812">Transmembrane</keyword>
<feature type="transmembrane region" description="Helical" evidence="9">
    <location>
        <begin position="47"/>
        <end position="65"/>
    </location>
</feature>
<evidence type="ECO:0000256" key="9">
    <source>
        <dbReference type="SAM" id="Phobius"/>
    </source>
</evidence>
<feature type="transmembrane region" description="Helical" evidence="9">
    <location>
        <begin position="133"/>
        <end position="151"/>
    </location>
</feature>
<organism evidence="11 12">
    <name type="scientific">Arcobacter roscoffensis</name>
    <dbReference type="NCBI Taxonomy" id="2961520"/>
    <lineage>
        <taxon>Bacteria</taxon>
        <taxon>Pseudomonadati</taxon>
        <taxon>Campylobacterota</taxon>
        <taxon>Epsilonproteobacteria</taxon>
        <taxon>Campylobacterales</taxon>
        <taxon>Arcobacteraceae</taxon>
        <taxon>Arcobacter</taxon>
    </lineage>
</organism>
<feature type="transmembrane region" description="Helical" evidence="9">
    <location>
        <begin position="85"/>
        <end position="107"/>
    </location>
</feature>
<evidence type="ECO:0000256" key="8">
    <source>
        <dbReference type="ARBA" id="ARBA00038436"/>
    </source>
</evidence>
<feature type="domain" description="Tripartite ATP-independent periplasmic transporters DctQ component" evidence="10">
    <location>
        <begin position="25"/>
        <end position="152"/>
    </location>
</feature>
<accession>A0ABY5E3K0</accession>
<evidence type="ECO:0000256" key="6">
    <source>
        <dbReference type="ARBA" id="ARBA00022989"/>
    </source>
</evidence>